<feature type="transmembrane region" description="Helical" evidence="12">
    <location>
        <begin position="522"/>
        <end position="544"/>
    </location>
</feature>
<comment type="similarity">
    <text evidence="3">Belongs to the glycosyltransferase 39 family.</text>
</comment>
<feature type="domain" description="ArnT-like N-terminal" evidence="13">
    <location>
        <begin position="892"/>
        <end position="1056"/>
    </location>
</feature>
<keyword evidence="5 15" id="KW-0808">Transferase</keyword>
<feature type="transmembrane region" description="Helical" evidence="12">
    <location>
        <begin position="946"/>
        <end position="963"/>
    </location>
</feature>
<dbReference type="PANTHER" id="PTHR10050">
    <property type="entry name" value="DOLICHYL-PHOSPHATE-MANNOSE--PROTEIN MANNOSYLTRANSFERASE"/>
    <property type="match status" value="1"/>
</dbReference>
<evidence type="ECO:0000313" key="15">
    <source>
        <dbReference type="EMBL" id="RED59277.1"/>
    </source>
</evidence>
<keyword evidence="8 12" id="KW-0472">Membrane</keyword>
<evidence type="ECO:0000256" key="10">
    <source>
        <dbReference type="ARBA" id="ARBA00093644"/>
    </source>
</evidence>
<feature type="transmembrane region" description="Helical" evidence="12">
    <location>
        <begin position="1038"/>
        <end position="1060"/>
    </location>
</feature>
<dbReference type="InterPro" id="IPR027005">
    <property type="entry name" value="PMT-like"/>
</dbReference>
<evidence type="ECO:0000256" key="1">
    <source>
        <dbReference type="ARBA" id="ARBA00004127"/>
    </source>
</evidence>
<evidence type="ECO:0000259" key="14">
    <source>
        <dbReference type="Pfam" id="PF16192"/>
    </source>
</evidence>
<dbReference type="GO" id="GO:0000030">
    <property type="term" value="F:mannosyltransferase activity"/>
    <property type="evidence" value="ECO:0007669"/>
    <property type="project" value="InterPro"/>
</dbReference>
<comment type="pathway">
    <text evidence="2">Protein modification; protein glycosylation.</text>
</comment>
<dbReference type="InterPro" id="IPR003342">
    <property type="entry name" value="ArnT-like_N"/>
</dbReference>
<feature type="transmembrane region" description="Helical" evidence="12">
    <location>
        <begin position="224"/>
        <end position="247"/>
    </location>
</feature>
<feature type="transmembrane region" description="Helical" evidence="12">
    <location>
        <begin position="346"/>
        <end position="367"/>
    </location>
</feature>
<feature type="transmembrane region" description="Helical" evidence="12">
    <location>
        <begin position="1154"/>
        <end position="1170"/>
    </location>
</feature>
<feature type="domain" description="Protein O-mannosyl-transferase C-terminal four TM" evidence="14">
    <location>
        <begin position="1070"/>
        <end position="1247"/>
    </location>
</feature>
<evidence type="ECO:0000256" key="3">
    <source>
        <dbReference type="ARBA" id="ARBA00007222"/>
    </source>
</evidence>
<dbReference type="AlphaFoldDB" id="A0A3D9IC71"/>
<reference evidence="15 16" key="1">
    <citation type="submission" date="2018-07" db="EMBL/GenBank/DDBJ databases">
        <title>Genomic Encyclopedia of Type Strains, Phase III (KMG-III): the genomes of soil and plant-associated and newly described type strains.</title>
        <authorList>
            <person name="Whitman W."/>
        </authorList>
    </citation>
    <scope>NUCLEOTIDE SEQUENCE [LARGE SCALE GENOMIC DNA]</scope>
    <source>
        <strain evidence="15 16">CECT 8236</strain>
    </source>
</reference>
<keyword evidence="7 12" id="KW-1133">Transmembrane helix</keyword>
<name>A0A3D9IC71_9BACL</name>
<dbReference type="GO" id="GO:0012505">
    <property type="term" value="C:endomembrane system"/>
    <property type="evidence" value="ECO:0007669"/>
    <property type="project" value="UniProtKB-SubCell"/>
</dbReference>
<evidence type="ECO:0000256" key="6">
    <source>
        <dbReference type="ARBA" id="ARBA00022692"/>
    </source>
</evidence>
<feature type="transmembrane region" description="Helical" evidence="12">
    <location>
        <begin position="1208"/>
        <end position="1227"/>
    </location>
</feature>
<accession>A0A3D9IC71</accession>
<evidence type="ECO:0000256" key="11">
    <source>
        <dbReference type="SAM" id="MobiDB-lite"/>
    </source>
</evidence>
<feature type="transmembrane region" description="Helical" evidence="12">
    <location>
        <begin position="462"/>
        <end position="484"/>
    </location>
</feature>
<feature type="transmembrane region" description="Helical" evidence="12">
    <location>
        <begin position="629"/>
        <end position="649"/>
    </location>
</feature>
<dbReference type="InterPro" id="IPR032421">
    <property type="entry name" value="PMT_4TMC"/>
</dbReference>
<dbReference type="Proteomes" id="UP000256869">
    <property type="component" value="Unassembled WGS sequence"/>
</dbReference>
<comment type="caution">
    <text evidence="15">The sequence shown here is derived from an EMBL/GenBank/DDBJ whole genome shotgun (WGS) entry which is preliminary data.</text>
</comment>
<keyword evidence="6 12" id="KW-0812">Transmembrane</keyword>
<dbReference type="EMBL" id="QRDY01000007">
    <property type="protein sequence ID" value="RED59277.1"/>
    <property type="molecule type" value="Genomic_DNA"/>
</dbReference>
<dbReference type="InterPro" id="IPR008979">
    <property type="entry name" value="Galactose-bd-like_sf"/>
</dbReference>
<sequence>MAKDSMSTALKRCFLMFILLTTLIIPAKHVFADSGDANLVLNGSFEETTADEPANWLRDAYLAGEENSRLTVVEGDAHAGSRFATIENLQPNDAKWTQTVSVQPETLYKLSCWVRVGNAGEGATGANIGVLGIGTTSRDLTTPSGSWELLELVGRTGEEQQQLTVAVRIGGYGSLNAGRADFDDFRLERLDEVPTGSDVVSFDPGVVDQGSAGTMNVDAPHSAYSGWMIFYGTAYAALCLYLLFRYLRPQSKSSDPISGSNSNRKGLVLITFGGAFLLRIACAPMIQGHPIDVMDFQAWADHAYLNGLSGFYNGEVFADYPPGYIYVLYVLGLIKSWFGLEPGSSASLILIKLPAMFADLAIGWVIYKTALRLTDVRTALLAAVIFILNPLVFLDSVIWGQMDSVFCLFIVLMILSLQNKKLSVASVLFVGAVLIKPQSLIFAPLLLFSIRSWRETLRASLYALSAFIIITLPFAVNQGPLWIFKHYQSMFGLYPYATFNAFNGYALLGANGVETNQKWWGISYASWDVLFIASIVLIAGTFLIRSARDGKLVYTALLIALLVFAFKTGLHERYGYAAVPLALMSWLWIRDGRVFRLFIGVTLANFANVAYVLKFGLRQDYFIPNGNGFMNIVALANVCLALYAVWLGYELLIKKPSTAESAAPVAKSSEKSRAQRSNELKPAATPSVTSSSMKRKDYIAMASITVVYAAIALFQLGSTVAPQTFWKSEQEGEISIADFGQSRQVESILWYGGIGNGSFQVEGSEDADTWTPVATVDLNDGTVFQWKKAQAAFTARYVKVLAIQPGGSLGEMGFQGTDRRIISLSEETNVTPAFDEQGTVPERGSYRNGMYFDEIYHARTAYESIHHMEPYETTHPPLGKIIISAGVALLGMNPFGWRIMGVLFGIAIVPLLYLFGKRLFRETRYAGLASFLVAFDFLLFTQSRLATVDTFAVFFILLAYERMHRFFEMNFYKDKLLKTLAPLAISGLAFGLATATKWIGLYAGAGLAIIFFLSLWLRYKEHRDNRELPFANLALRSILSCGIFFIIVPMTIYFASYIPFMLIPGSGHGWKDVISYQKFMYDYHSKLHATHPFSSTWWEWPLVRKPIWYYGGSELAPGKMASIVAMGNPAVWWVGTIAVIATFRMAWKKRDNSMTVVLIGILAAYLPWVLVSRLTFIYHFFACVPFLVLCIVYWIRKMEERKPEYRKWTHLYAGAVLLLFLLFYPVLSGTEIYVSYSDGLLRWFKSWVFHG</sequence>
<keyword evidence="4 15" id="KW-0328">Glycosyltransferase</keyword>
<comment type="subcellular location">
    <subcellularLocation>
        <location evidence="1">Endomembrane system</location>
        <topology evidence="1">Multi-pass membrane protein</topology>
    </subcellularLocation>
</comment>
<feature type="compositionally biased region" description="Basic and acidic residues" evidence="11">
    <location>
        <begin position="668"/>
        <end position="679"/>
    </location>
</feature>
<evidence type="ECO:0000256" key="7">
    <source>
        <dbReference type="ARBA" id="ARBA00022989"/>
    </source>
</evidence>
<feature type="transmembrane region" description="Helical" evidence="12">
    <location>
        <begin position="551"/>
        <end position="568"/>
    </location>
</feature>
<feature type="transmembrane region" description="Helical" evidence="12">
    <location>
        <begin position="267"/>
        <end position="286"/>
    </location>
</feature>
<dbReference type="Pfam" id="PF16192">
    <property type="entry name" value="PMT_4TMC"/>
    <property type="match status" value="1"/>
</dbReference>
<evidence type="ECO:0000256" key="12">
    <source>
        <dbReference type="SAM" id="Phobius"/>
    </source>
</evidence>
<feature type="transmembrane region" description="Helical" evidence="12">
    <location>
        <begin position="597"/>
        <end position="617"/>
    </location>
</feature>
<organism evidence="15 16">
    <name type="scientific">Cohnella lupini</name>
    <dbReference type="NCBI Taxonomy" id="1294267"/>
    <lineage>
        <taxon>Bacteria</taxon>
        <taxon>Bacillati</taxon>
        <taxon>Bacillota</taxon>
        <taxon>Bacilli</taxon>
        <taxon>Bacillales</taxon>
        <taxon>Paenibacillaceae</taxon>
        <taxon>Cohnella</taxon>
    </lineage>
</organism>
<feature type="transmembrane region" description="Helical" evidence="12">
    <location>
        <begin position="1176"/>
        <end position="1196"/>
    </location>
</feature>
<dbReference type="GO" id="GO:0006493">
    <property type="term" value="P:protein O-linked glycosylation"/>
    <property type="evidence" value="ECO:0007669"/>
    <property type="project" value="InterPro"/>
</dbReference>
<protein>
    <recommendedName>
        <fullName evidence="9">Polyprenol-phosphate-mannose--protein mannosyltransferase</fullName>
    </recommendedName>
    <alternativeName>
        <fullName evidence="10">Protein O-mannosyltransferase</fullName>
    </alternativeName>
</protein>
<feature type="transmembrane region" description="Helical" evidence="12">
    <location>
        <begin position="374"/>
        <end position="392"/>
    </location>
</feature>
<feature type="transmembrane region" description="Helical" evidence="12">
    <location>
        <begin position="1130"/>
        <end position="1147"/>
    </location>
</feature>
<dbReference type="PANTHER" id="PTHR10050:SF46">
    <property type="entry name" value="PROTEIN O-MANNOSYL-TRANSFERASE 2"/>
    <property type="match status" value="1"/>
</dbReference>
<feature type="transmembrane region" description="Helical" evidence="12">
    <location>
        <begin position="491"/>
        <end position="510"/>
    </location>
</feature>
<feature type="transmembrane region" description="Helical" evidence="12">
    <location>
        <begin position="698"/>
        <end position="717"/>
    </location>
</feature>
<dbReference type="SUPFAM" id="SSF49785">
    <property type="entry name" value="Galactose-binding domain-like"/>
    <property type="match status" value="1"/>
</dbReference>
<evidence type="ECO:0000259" key="13">
    <source>
        <dbReference type="Pfam" id="PF02366"/>
    </source>
</evidence>
<evidence type="ECO:0000256" key="9">
    <source>
        <dbReference type="ARBA" id="ARBA00093617"/>
    </source>
</evidence>
<feature type="transmembrane region" description="Helical" evidence="12">
    <location>
        <begin position="999"/>
        <end position="1017"/>
    </location>
</feature>
<dbReference type="GO" id="GO:0016020">
    <property type="term" value="C:membrane"/>
    <property type="evidence" value="ECO:0007669"/>
    <property type="project" value="InterPro"/>
</dbReference>
<feature type="transmembrane region" description="Helical" evidence="12">
    <location>
        <begin position="895"/>
        <end position="916"/>
    </location>
</feature>
<proteinExistence type="inferred from homology"/>
<evidence type="ECO:0000256" key="4">
    <source>
        <dbReference type="ARBA" id="ARBA00022676"/>
    </source>
</evidence>
<gene>
    <name evidence="15" type="ORF">DFP95_107116</name>
</gene>
<feature type="transmembrane region" description="Helical" evidence="12">
    <location>
        <begin position="427"/>
        <end position="450"/>
    </location>
</feature>
<evidence type="ECO:0000313" key="16">
    <source>
        <dbReference type="Proteomes" id="UP000256869"/>
    </source>
</evidence>
<dbReference type="Pfam" id="PF02366">
    <property type="entry name" value="PMT"/>
    <property type="match status" value="1"/>
</dbReference>
<dbReference type="Gene3D" id="2.60.120.260">
    <property type="entry name" value="Galactose-binding domain-like"/>
    <property type="match status" value="2"/>
</dbReference>
<evidence type="ECO:0000256" key="5">
    <source>
        <dbReference type="ARBA" id="ARBA00022679"/>
    </source>
</evidence>
<dbReference type="OrthoDB" id="9776737at2"/>
<dbReference type="UniPathway" id="UPA00378"/>
<evidence type="ECO:0000256" key="2">
    <source>
        <dbReference type="ARBA" id="ARBA00004922"/>
    </source>
</evidence>
<feature type="region of interest" description="Disordered" evidence="11">
    <location>
        <begin position="664"/>
        <end position="688"/>
    </location>
</feature>
<evidence type="ECO:0000256" key="8">
    <source>
        <dbReference type="ARBA" id="ARBA00023136"/>
    </source>
</evidence>
<keyword evidence="16" id="KW-1185">Reference proteome</keyword>